<gene>
    <name evidence="2" type="ORF">A5630_21280</name>
</gene>
<evidence type="ECO:0000313" key="2">
    <source>
        <dbReference type="EMBL" id="OBJ42242.1"/>
    </source>
</evidence>
<evidence type="ECO:0000313" key="3">
    <source>
        <dbReference type="Proteomes" id="UP000093898"/>
    </source>
</evidence>
<sequence>MSGGFADGAGQDIDLERPSRARYRYSGDGSSSETNDGRSYADQSFTAFLSVEGDAFSAGQFQLTYEHPRLND</sequence>
<organism evidence="2 3">
    <name type="scientific">Mycolicibacterium mucogenicum</name>
    <name type="common">Mycobacterium mucogenicum</name>
    <dbReference type="NCBI Taxonomy" id="56689"/>
    <lineage>
        <taxon>Bacteria</taxon>
        <taxon>Bacillati</taxon>
        <taxon>Actinomycetota</taxon>
        <taxon>Actinomycetes</taxon>
        <taxon>Mycobacteriales</taxon>
        <taxon>Mycobacteriaceae</taxon>
        <taxon>Mycolicibacterium</taxon>
    </lineage>
</organism>
<evidence type="ECO:0000256" key="1">
    <source>
        <dbReference type="SAM" id="MobiDB-lite"/>
    </source>
</evidence>
<dbReference type="EMBL" id="LZLC01000107">
    <property type="protein sequence ID" value="OBJ42242.1"/>
    <property type="molecule type" value="Genomic_DNA"/>
</dbReference>
<accession>A0A1A3H1S2</accession>
<dbReference type="Proteomes" id="UP000093898">
    <property type="component" value="Unassembled WGS sequence"/>
</dbReference>
<protein>
    <submittedName>
        <fullName evidence="2">Uncharacterized protein</fullName>
    </submittedName>
</protein>
<feature type="region of interest" description="Disordered" evidence="1">
    <location>
        <begin position="1"/>
        <end position="39"/>
    </location>
</feature>
<name>A0A1A3H1S2_MYCMU</name>
<dbReference type="AlphaFoldDB" id="A0A1A3H1S2"/>
<reference evidence="3" key="1">
    <citation type="submission" date="2016-06" db="EMBL/GenBank/DDBJ databases">
        <authorList>
            <person name="Sutton G."/>
            <person name="Brinkac L."/>
            <person name="Sanka R."/>
            <person name="Adams M."/>
            <person name="Lau E."/>
            <person name="Garcia-Basteiro A."/>
            <person name="Lopez-Varela E."/>
            <person name="Palencia S."/>
        </authorList>
    </citation>
    <scope>NUCLEOTIDE SEQUENCE [LARGE SCALE GENOMIC DNA]</scope>
    <source>
        <strain evidence="3">1127319.6</strain>
    </source>
</reference>
<comment type="caution">
    <text evidence="2">The sequence shown here is derived from an EMBL/GenBank/DDBJ whole genome shotgun (WGS) entry which is preliminary data.</text>
</comment>
<proteinExistence type="predicted"/>